<dbReference type="PANTHER" id="PTHR11671">
    <property type="entry name" value="V-TYPE ATP SYNTHASE SUBUNIT D"/>
    <property type="match status" value="1"/>
</dbReference>
<evidence type="ECO:0000256" key="1">
    <source>
        <dbReference type="ARBA" id="ARBA00005850"/>
    </source>
</evidence>
<name>A0A250WSU3_9CHLO</name>
<keyword evidence="2" id="KW-0813">Transport</keyword>
<evidence type="ECO:0000313" key="5">
    <source>
        <dbReference type="EMBL" id="GAX73769.1"/>
    </source>
</evidence>
<dbReference type="AlphaFoldDB" id="A0A250WSU3"/>
<dbReference type="Pfam" id="PF01813">
    <property type="entry name" value="ATP-synt_D"/>
    <property type="match status" value="1"/>
</dbReference>
<organism evidence="5 6">
    <name type="scientific">Chlamydomonas eustigma</name>
    <dbReference type="NCBI Taxonomy" id="1157962"/>
    <lineage>
        <taxon>Eukaryota</taxon>
        <taxon>Viridiplantae</taxon>
        <taxon>Chlorophyta</taxon>
        <taxon>core chlorophytes</taxon>
        <taxon>Chlorophyceae</taxon>
        <taxon>CS clade</taxon>
        <taxon>Chlamydomonadales</taxon>
        <taxon>Chlamydomonadaceae</taxon>
        <taxon>Chlamydomonas</taxon>
    </lineage>
</organism>
<dbReference type="Proteomes" id="UP000232323">
    <property type="component" value="Unassembled WGS sequence"/>
</dbReference>
<reference evidence="5 6" key="1">
    <citation type="submission" date="2017-08" db="EMBL/GenBank/DDBJ databases">
        <title>Acidophilic green algal genome provides insights into adaptation to an acidic environment.</title>
        <authorList>
            <person name="Hirooka S."/>
            <person name="Hirose Y."/>
            <person name="Kanesaki Y."/>
            <person name="Higuchi S."/>
            <person name="Fujiwara T."/>
            <person name="Onuma R."/>
            <person name="Era A."/>
            <person name="Ohbayashi R."/>
            <person name="Uzuka A."/>
            <person name="Nozaki H."/>
            <person name="Yoshikawa H."/>
            <person name="Miyagishima S.Y."/>
        </authorList>
    </citation>
    <scope>NUCLEOTIDE SEQUENCE [LARGE SCALE GENOMIC DNA]</scope>
    <source>
        <strain evidence="5 6">NIES-2499</strain>
    </source>
</reference>
<evidence type="ECO:0000256" key="2">
    <source>
        <dbReference type="ARBA" id="ARBA00022448"/>
    </source>
</evidence>
<protein>
    <recommendedName>
        <fullName evidence="7">V-type proton ATPase subunit D</fullName>
    </recommendedName>
</protein>
<proteinExistence type="inferred from homology"/>
<dbReference type="STRING" id="1157962.A0A250WSU3"/>
<feature type="region of interest" description="Disordered" evidence="4">
    <location>
        <begin position="235"/>
        <end position="256"/>
    </location>
</feature>
<keyword evidence="6" id="KW-1185">Reference proteome</keyword>
<evidence type="ECO:0000256" key="4">
    <source>
        <dbReference type="SAM" id="MobiDB-lite"/>
    </source>
</evidence>
<sequence length="268" mass="29518">MSGGRARYIVPPTVTTLGQMKLRLVGATKGHALLKKKADALTMRFRQILKEIIEKKEGMGDIMKHAFFSLTEAVYSSGESVKNTIFDNVETATIKVNGGLDNVAGVKIPKFAAEVIPGETKMDLTGLGRGGQQLQSCRKSYIKSIELLVALANLQTAFVTLDEALKVTNRRVNALENVVKPMIENTISYIKGELDELEREEFFRLKKVQKNKQKQAAAQVARQELENMAANGSTLETAEEENFDLPPLKAGAGKTSSLLNEKDDDIIY</sequence>
<dbReference type="Gene3D" id="1.10.287.3240">
    <property type="match status" value="1"/>
</dbReference>
<comment type="caution">
    <text evidence="5">The sequence shown here is derived from an EMBL/GenBank/DDBJ whole genome shotgun (WGS) entry which is preliminary data.</text>
</comment>
<evidence type="ECO:0008006" key="7">
    <source>
        <dbReference type="Google" id="ProtNLM"/>
    </source>
</evidence>
<dbReference type="EMBL" id="BEGY01000005">
    <property type="protein sequence ID" value="GAX73769.1"/>
    <property type="molecule type" value="Genomic_DNA"/>
</dbReference>
<dbReference type="OrthoDB" id="7676488at2759"/>
<dbReference type="GO" id="GO:0046961">
    <property type="term" value="F:proton-transporting ATPase activity, rotational mechanism"/>
    <property type="evidence" value="ECO:0007669"/>
    <property type="project" value="InterPro"/>
</dbReference>
<accession>A0A250WSU3</accession>
<keyword evidence="3" id="KW-0406">Ion transport</keyword>
<dbReference type="NCBIfam" id="TIGR00309">
    <property type="entry name" value="V_ATPase_subD"/>
    <property type="match status" value="1"/>
</dbReference>
<evidence type="ECO:0000313" key="6">
    <source>
        <dbReference type="Proteomes" id="UP000232323"/>
    </source>
</evidence>
<evidence type="ECO:0000256" key="3">
    <source>
        <dbReference type="ARBA" id="ARBA00023065"/>
    </source>
</evidence>
<comment type="similarity">
    <text evidence="1">Belongs to the V-ATPase D subunit family.</text>
</comment>
<dbReference type="FunFam" id="1.10.287.3240:FF:000003">
    <property type="entry name" value="V-type proton ATPase subunit D"/>
    <property type="match status" value="1"/>
</dbReference>
<gene>
    <name evidence="5" type="ORF">CEUSTIGMA_g1220.t1</name>
</gene>
<dbReference type="InterPro" id="IPR002699">
    <property type="entry name" value="V_ATPase_D"/>
</dbReference>